<comment type="caution">
    <text evidence="2">The sequence shown here is derived from an EMBL/GenBank/DDBJ whole genome shotgun (WGS) entry which is preliminary data.</text>
</comment>
<dbReference type="Proteomes" id="UP000732858">
    <property type="component" value="Unassembled WGS sequence"/>
</dbReference>
<name>A0A949T3N5_9PAST</name>
<evidence type="ECO:0000313" key="1">
    <source>
        <dbReference type="EMBL" id="MBV6531079.1"/>
    </source>
</evidence>
<dbReference type="EMBL" id="JABULY010000001">
    <property type="protein sequence ID" value="MBV6531079.1"/>
    <property type="molecule type" value="Genomic_DNA"/>
</dbReference>
<dbReference type="EMBL" id="JABUMC010000003">
    <property type="protein sequence ID" value="MBV6546137.1"/>
    <property type="molecule type" value="Genomic_DNA"/>
</dbReference>
<accession>A0A949T3N5</accession>
<evidence type="ECO:0000313" key="2">
    <source>
        <dbReference type="EMBL" id="MBV6546137.1"/>
    </source>
</evidence>
<proteinExistence type="predicted"/>
<protein>
    <submittedName>
        <fullName evidence="2">Uncharacterized protein</fullName>
    </submittedName>
</protein>
<keyword evidence="4" id="KW-1185">Reference proteome</keyword>
<organism evidence="2 3">
    <name type="scientific">Ursidibacter maritimus</name>
    <dbReference type="NCBI Taxonomy" id="1331689"/>
    <lineage>
        <taxon>Bacteria</taxon>
        <taxon>Pseudomonadati</taxon>
        <taxon>Pseudomonadota</taxon>
        <taxon>Gammaproteobacteria</taxon>
        <taxon>Pasteurellales</taxon>
        <taxon>Pasteurellaceae</taxon>
        <taxon>Ursidibacter</taxon>
    </lineage>
</organism>
<evidence type="ECO:0000313" key="3">
    <source>
        <dbReference type="Proteomes" id="UP000732858"/>
    </source>
</evidence>
<dbReference type="RefSeq" id="WP_157402528.1">
    <property type="nucleotide sequence ID" value="NZ_JABULY010000001.1"/>
</dbReference>
<sequence>MYIFKLSPSDSTYYDIDKNIVEYKTEKKYPYYRSRKDSDDFSQFAVCPACSNPIQIIGLYTAHKPYARHYKNNIPGLVEYLQENYDFCPLKRKHQSYSAKVRKQKVDSSVLAIIRVLIENFDKVIYFVQKSIDIYISVRLAKDMLNYYFTSKGYLYPGSTLLNVPLMFAYFSGTYHLNGRIIFSESLKESLKTKKFVSFSENKLHTHCDLSFCFRNHSISLIDEHNLQEKLIFSVAWRNEMGKIENVYEKEIEFDPIYCRRLFQYKPLNETEKQKEHRNMLRNSAFQIAQEFGFMVGESAL</sequence>
<evidence type="ECO:0000313" key="4">
    <source>
        <dbReference type="Proteomes" id="UP001196379"/>
    </source>
</evidence>
<dbReference type="GeneID" id="65548334"/>
<reference evidence="2 4" key="1">
    <citation type="journal article" date="2021" name="Mol. Ecol.">
        <title>Polar bear-adapted Ursidibacter maritimus are remarkably conserved after generations in captivity.</title>
        <authorList>
            <person name="Espinosa-Gongora C."/>
            <person name="Hansen M.J."/>
            <person name="Bertelsen M.F."/>
            <person name="Bojesen A.M."/>
        </authorList>
    </citation>
    <scope>NUCLEOTIDE SEQUENCE</scope>
    <source>
        <strain evidence="2">Pb43105x</strain>
        <strain evidence="1 4">Pb43106</strain>
    </source>
</reference>
<dbReference type="AlphaFoldDB" id="A0A949T3N5"/>
<dbReference type="Proteomes" id="UP001196379">
    <property type="component" value="Unassembled WGS sequence"/>
</dbReference>
<gene>
    <name evidence="1" type="ORF">HT657_02765</name>
    <name evidence="2" type="ORF">HT672_02330</name>
</gene>
<dbReference type="OrthoDB" id="6983824at2"/>